<keyword evidence="6" id="KW-1185">Reference proteome</keyword>
<proteinExistence type="inferred from homology"/>
<keyword evidence="3" id="KW-1133">Transmembrane helix</keyword>
<comment type="similarity">
    <text evidence="1">Belongs to the HAK/KUP transporter (TC 2.A.72.3) family.</text>
</comment>
<dbReference type="InterPro" id="IPR003855">
    <property type="entry name" value="K+_transporter"/>
</dbReference>
<protein>
    <recommendedName>
        <fullName evidence="4">K+ potassium transporter integral membrane domain-containing protein</fullName>
    </recommendedName>
</protein>
<sequence>MSIPSTPNPPNQNPQIPQVRRRVSSRSLLFGSRPTESGARGSATPATLPSRPSWPRNHLGMRSWGPTTPNLGLGFGSGLGFELALRQGRVFFFLRSSSSSSRLRLVVVDSLCFEPQFRMCFGFTDLRLHGGDVYFSLEDFGFGLADGAQAQARRKDSHSKFSIGESLAFTENFVYLDFDSASPPEHAWRRRLNNHANLLREFSVTFREAVKMVVPPYELPALTKGYLFPLYYKLARPPDLESTKVLPVGRVIADLYIIDLVSFTLELPQSFTGALVAIKQQAFTGFRAANTEMQVPVYWRIKYNGTFLEVMSAVSGLQDVVVIVSILILIGLFSIQSFGTCKVGFLFAPVLALWFFSLGTIGIYNIIKYDWTVMRLLDDEAVYYKVAGDCPKGCVYSLRSLWRKKRRYVDRDASTSQHPQGVVGGSAGDGAGPMVVFSGLDVMENQLD</sequence>
<feature type="domain" description="K+ potassium transporter integral membrane" evidence="4">
    <location>
        <begin position="310"/>
        <end position="376"/>
    </location>
</feature>
<reference evidence="5 6" key="1">
    <citation type="submission" date="2024-01" db="EMBL/GenBank/DDBJ databases">
        <title>Genome assemblies of Stephania.</title>
        <authorList>
            <person name="Yang L."/>
        </authorList>
    </citation>
    <scope>NUCLEOTIDE SEQUENCE [LARGE SCALE GENOMIC DNA]</scope>
    <source>
        <strain evidence="5">YNDBR</strain>
        <tissue evidence="5">Leaf</tissue>
    </source>
</reference>
<feature type="transmembrane region" description="Helical" evidence="3">
    <location>
        <begin position="345"/>
        <end position="367"/>
    </location>
</feature>
<dbReference type="EMBL" id="JBBNAF010000013">
    <property type="protein sequence ID" value="KAK9087159.1"/>
    <property type="molecule type" value="Genomic_DNA"/>
</dbReference>
<evidence type="ECO:0000259" key="4">
    <source>
        <dbReference type="Pfam" id="PF02705"/>
    </source>
</evidence>
<evidence type="ECO:0000256" key="3">
    <source>
        <dbReference type="SAM" id="Phobius"/>
    </source>
</evidence>
<feature type="region of interest" description="Disordered" evidence="2">
    <location>
        <begin position="1"/>
        <end position="61"/>
    </location>
</feature>
<dbReference type="AlphaFoldDB" id="A0AAP0EE17"/>
<comment type="caution">
    <text evidence="5">The sequence shown here is derived from an EMBL/GenBank/DDBJ whole genome shotgun (WGS) entry which is preliminary data.</text>
</comment>
<keyword evidence="3" id="KW-0812">Transmembrane</keyword>
<organism evidence="5 6">
    <name type="scientific">Stephania yunnanensis</name>
    <dbReference type="NCBI Taxonomy" id="152371"/>
    <lineage>
        <taxon>Eukaryota</taxon>
        <taxon>Viridiplantae</taxon>
        <taxon>Streptophyta</taxon>
        <taxon>Embryophyta</taxon>
        <taxon>Tracheophyta</taxon>
        <taxon>Spermatophyta</taxon>
        <taxon>Magnoliopsida</taxon>
        <taxon>Ranunculales</taxon>
        <taxon>Menispermaceae</taxon>
        <taxon>Menispermoideae</taxon>
        <taxon>Cissampelideae</taxon>
        <taxon>Stephania</taxon>
    </lineage>
</organism>
<name>A0AAP0EE17_9MAGN</name>
<feature type="transmembrane region" description="Helical" evidence="3">
    <location>
        <begin position="320"/>
        <end position="339"/>
    </location>
</feature>
<dbReference type="PANTHER" id="PTHR30540">
    <property type="entry name" value="OSMOTIC STRESS POTASSIUM TRANSPORTER"/>
    <property type="match status" value="1"/>
</dbReference>
<gene>
    <name evidence="5" type="ORF">Syun_029553</name>
</gene>
<evidence type="ECO:0000256" key="1">
    <source>
        <dbReference type="ARBA" id="ARBA00008440"/>
    </source>
</evidence>
<evidence type="ECO:0000313" key="5">
    <source>
        <dbReference type="EMBL" id="KAK9087159.1"/>
    </source>
</evidence>
<evidence type="ECO:0000313" key="6">
    <source>
        <dbReference type="Proteomes" id="UP001420932"/>
    </source>
</evidence>
<feature type="compositionally biased region" description="Pro residues" evidence="2">
    <location>
        <begin position="1"/>
        <end position="12"/>
    </location>
</feature>
<dbReference type="GO" id="GO:0016020">
    <property type="term" value="C:membrane"/>
    <property type="evidence" value="ECO:0007669"/>
    <property type="project" value="InterPro"/>
</dbReference>
<accession>A0AAP0EE17</accession>
<evidence type="ECO:0000256" key="2">
    <source>
        <dbReference type="SAM" id="MobiDB-lite"/>
    </source>
</evidence>
<dbReference type="InterPro" id="IPR053951">
    <property type="entry name" value="K_trans_N"/>
</dbReference>
<dbReference type="PANTHER" id="PTHR30540:SF4">
    <property type="entry name" value="POTASSIUM TRANSPORTER 12-RELATED"/>
    <property type="match status" value="1"/>
</dbReference>
<keyword evidence="3" id="KW-0472">Membrane</keyword>
<dbReference type="GO" id="GO:0015079">
    <property type="term" value="F:potassium ion transmembrane transporter activity"/>
    <property type="evidence" value="ECO:0007669"/>
    <property type="project" value="InterPro"/>
</dbReference>
<dbReference type="Proteomes" id="UP001420932">
    <property type="component" value="Unassembled WGS sequence"/>
</dbReference>
<dbReference type="Pfam" id="PF02705">
    <property type="entry name" value="K_trans"/>
    <property type="match status" value="1"/>
</dbReference>